<protein>
    <submittedName>
        <fullName evidence="1">Diheme cytochrome c</fullName>
    </submittedName>
</protein>
<name>A0A9E4N2Z8_9GAMM</name>
<dbReference type="AlphaFoldDB" id="A0A9E4N2Z8"/>
<dbReference type="Pfam" id="PF09626">
    <property type="entry name" value="DHC"/>
    <property type="match status" value="1"/>
</dbReference>
<evidence type="ECO:0000313" key="1">
    <source>
        <dbReference type="EMBL" id="MCG7945905.1"/>
    </source>
</evidence>
<proteinExistence type="predicted"/>
<dbReference type="InterPro" id="IPR018588">
    <property type="entry name" value="Dihaem_cytochrome-c"/>
</dbReference>
<organism evidence="1 2">
    <name type="scientific">Candidatus Thiodiazotropha taylori</name>
    <dbReference type="NCBI Taxonomy" id="2792791"/>
    <lineage>
        <taxon>Bacteria</taxon>
        <taxon>Pseudomonadati</taxon>
        <taxon>Pseudomonadota</taxon>
        <taxon>Gammaproteobacteria</taxon>
        <taxon>Chromatiales</taxon>
        <taxon>Sedimenticolaceae</taxon>
        <taxon>Candidatus Thiodiazotropha</taxon>
    </lineage>
</organism>
<reference evidence="1" key="1">
    <citation type="journal article" date="2021" name="Proc. Natl. Acad. Sci. U.S.A.">
        <title>Global biogeography of chemosynthetic symbionts reveals both localized and globally distributed symbiont groups. .</title>
        <authorList>
            <person name="Osvatic J.T."/>
            <person name="Wilkins L.G.E."/>
            <person name="Leibrecht L."/>
            <person name="Leray M."/>
            <person name="Zauner S."/>
            <person name="Polzin J."/>
            <person name="Camacho Y."/>
            <person name="Gros O."/>
            <person name="van Gils J.A."/>
            <person name="Eisen J.A."/>
            <person name="Petersen J.M."/>
            <person name="Yuen B."/>
        </authorList>
    </citation>
    <scope>NUCLEOTIDE SEQUENCE</scope>
    <source>
        <strain evidence="1">MAGclacostrist064TRANS</strain>
    </source>
</reference>
<accession>A0A9E4N2Z8</accession>
<gene>
    <name evidence="1" type="ORF">JAZ07_06090</name>
</gene>
<dbReference type="EMBL" id="JAEPCM010000195">
    <property type="protein sequence ID" value="MCG7945905.1"/>
    <property type="molecule type" value="Genomic_DNA"/>
</dbReference>
<sequence>MNVKRIWLVLVLLLSPIFSVELVLADRDEHEYEEEHGFFSRWFRSDSMLVEGEDSSRYREECGSCHFPYQPGFLPEASWRLVMSGLEEHFGENAELSDYETDFILNYLTQNAAETLKGEISRKVIWSIRSKQPPIRITETDFFKHEHDEISPRVLYNNGEKIQFSNCDSCHTRAIQGAFNEHEIEIPGYGPWDD</sequence>
<evidence type="ECO:0000313" key="2">
    <source>
        <dbReference type="Proteomes" id="UP000886667"/>
    </source>
</evidence>
<dbReference type="Proteomes" id="UP000886667">
    <property type="component" value="Unassembled WGS sequence"/>
</dbReference>
<comment type="caution">
    <text evidence="1">The sequence shown here is derived from an EMBL/GenBank/DDBJ whole genome shotgun (WGS) entry which is preliminary data.</text>
</comment>